<evidence type="ECO:0000313" key="4">
    <source>
        <dbReference type="EMBL" id="GAA3813664.1"/>
    </source>
</evidence>
<gene>
    <name evidence="4" type="ORF">GCM10022403_054140</name>
</gene>
<proteinExistence type="predicted"/>
<dbReference type="InterPro" id="IPR050090">
    <property type="entry name" value="Tyrosine_recombinase_XerCD"/>
</dbReference>
<dbReference type="PANTHER" id="PTHR30349">
    <property type="entry name" value="PHAGE INTEGRASE-RELATED"/>
    <property type="match status" value="1"/>
</dbReference>
<dbReference type="InterPro" id="IPR013762">
    <property type="entry name" value="Integrase-like_cat_sf"/>
</dbReference>
<evidence type="ECO:0000256" key="1">
    <source>
        <dbReference type="ARBA" id="ARBA00023172"/>
    </source>
</evidence>
<feature type="domain" description="Tyr recombinase" evidence="3">
    <location>
        <begin position="253"/>
        <end position="467"/>
    </location>
</feature>
<dbReference type="Proteomes" id="UP001501009">
    <property type="component" value="Unassembled WGS sequence"/>
</dbReference>
<organism evidence="4 5">
    <name type="scientific">Streptomyces coacervatus</name>
    <dbReference type="NCBI Taxonomy" id="647381"/>
    <lineage>
        <taxon>Bacteria</taxon>
        <taxon>Bacillati</taxon>
        <taxon>Actinomycetota</taxon>
        <taxon>Actinomycetes</taxon>
        <taxon>Kitasatosporales</taxon>
        <taxon>Streptomycetaceae</taxon>
        <taxon>Streptomyces</taxon>
    </lineage>
</organism>
<evidence type="ECO:0000313" key="5">
    <source>
        <dbReference type="Proteomes" id="UP001501009"/>
    </source>
</evidence>
<dbReference type="SUPFAM" id="SSF56349">
    <property type="entry name" value="DNA breaking-rejoining enzymes"/>
    <property type="match status" value="1"/>
</dbReference>
<protein>
    <submittedName>
        <fullName evidence="4">Site-specific integrase</fullName>
    </submittedName>
</protein>
<keyword evidence="1" id="KW-0233">DNA recombination</keyword>
<keyword evidence="5" id="KW-1185">Reference proteome</keyword>
<feature type="region of interest" description="Disordered" evidence="2">
    <location>
        <begin position="470"/>
        <end position="489"/>
    </location>
</feature>
<dbReference type="InterPro" id="IPR011010">
    <property type="entry name" value="DNA_brk_join_enz"/>
</dbReference>
<evidence type="ECO:0000256" key="2">
    <source>
        <dbReference type="SAM" id="MobiDB-lite"/>
    </source>
</evidence>
<dbReference type="EMBL" id="BAABDE010000022">
    <property type="protein sequence ID" value="GAA3813664.1"/>
    <property type="molecule type" value="Genomic_DNA"/>
</dbReference>
<feature type="compositionally biased region" description="Gly residues" evidence="2">
    <location>
        <begin position="479"/>
        <end position="489"/>
    </location>
</feature>
<accession>A0ABP7IAH1</accession>
<dbReference type="InterPro" id="IPR002104">
    <property type="entry name" value="Integrase_catalytic"/>
</dbReference>
<sequence length="489" mass="54412">MHPLKPAPYGAGFLTARRAMPLTYDVRIYSIETRRDRPKPYRVRWLVGPQKHSKSYTVKAQADGRRSELMTALRKGEQFDVETGLPASELRALNGSVTWYEHTRAYIDRRWDTLPAKSRRNDADALATITPALVKTTIGRPSPRVLRTALYGWAYNKSHWPQEPPTEVANALRWLEKNSLLVSALEDPATLRLALDALSTLLNGSVAAARTARRKRACLSDVLGLAVERRYFSVPVNPLSTVKWSAPKSTEEVDPASVPNPRQVRALLEGVRSQGERGAHLEAFFGCLYYAAMRPAEATGLTADQCHLPESGWGKLTLRGGIVHAGRNWTDDGRAHQDRHLKARAQRDSRVVPIPPHFVAMLRQHIKRYGTAPDGRLFRTSRGGVIQDTGYGEVWAGGREAALMTHEFESPLARRAYDLRLAGVSLWLYSRVDPMEVARRAGHSVAVLLRVYAKILAQAEEQANSQIEAGLREWDGAGPSPGGRMGDTR</sequence>
<evidence type="ECO:0000259" key="3">
    <source>
        <dbReference type="PROSITE" id="PS51898"/>
    </source>
</evidence>
<name>A0ABP7IAH1_9ACTN</name>
<comment type="caution">
    <text evidence="4">The sequence shown here is derived from an EMBL/GenBank/DDBJ whole genome shotgun (WGS) entry which is preliminary data.</text>
</comment>
<reference evidence="5" key="1">
    <citation type="journal article" date="2019" name="Int. J. Syst. Evol. Microbiol.">
        <title>The Global Catalogue of Microorganisms (GCM) 10K type strain sequencing project: providing services to taxonomists for standard genome sequencing and annotation.</title>
        <authorList>
            <consortium name="The Broad Institute Genomics Platform"/>
            <consortium name="The Broad Institute Genome Sequencing Center for Infectious Disease"/>
            <person name="Wu L."/>
            <person name="Ma J."/>
        </authorList>
    </citation>
    <scope>NUCLEOTIDE SEQUENCE [LARGE SCALE GENOMIC DNA]</scope>
    <source>
        <strain evidence="5">JCM 17138</strain>
    </source>
</reference>
<dbReference type="PROSITE" id="PS51898">
    <property type="entry name" value="TYR_RECOMBINASE"/>
    <property type="match status" value="1"/>
</dbReference>
<dbReference type="PANTHER" id="PTHR30349:SF64">
    <property type="entry name" value="PROPHAGE INTEGRASE INTD-RELATED"/>
    <property type="match status" value="1"/>
</dbReference>
<dbReference type="Gene3D" id="1.10.443.10">
    <property type="entry name" value="Intergrase catalytic core"/>
    <property type="match status" value="1"/>
</dbReference>